<keyword evidence="3" id="KW-0050">Antiport</keyword>
<evidence type="ECO:0000259" key="14">
    <source>
        <dbReference type="Pfam" id="PF04039"/>
    </source>
</evidence>
<evidence type="ECO:0000259" key="15">
    <source>
        <dbReference type="Pfam" id="PF13244"/>
    </source>
</evidence>
<feature type="domain" description="NADH:quinone oxidoreductase/Mrp antiporter transmembrane" evidence="12">
    <location>
        <begin position="119"/>
        <end position="393"/>
    </location>
</feature>
<keyword evidence="4" id="KW-1003">Cell membrane</keyword>
<dbReference type="PRINTS" id="PR01434">
    <property type="entry name" value="NADHDHGNASE5"/>
</dbReference>
<organism evidence="17 18">
    <name type="scientific">Catenuloplanes niger</name>
    <dbReference type="NCBI Taxonomy" id="587534"/>
    <lineage>
        <taxon>Bacteria</taxon>
        <taxon>Bacillati</taxon>
        <taxon>Actinomycetota</taxon>
        <taxon>Actinomycetes</taxon>
        <taxon>Micromonosporales</taxon>
        <taxon>Micromonosporaceae</taxon>
        <taxon>Catenuloplanes</taxon>
    </lineage>
</organism>
<feature type="transmembrane region" description="Helical" evidence="11">
    <location>
        <begin position="925"/>
        <end position="948"/>
    </location>
</feature>
<evidence type="ECO:0000259" key="12">
    <source>
        <dbReference type="Pfam" id="PF00361"/>
    </source>
</evidence>
<accession>A0AAE4A0G5</accession>
<dbReference type="Pfam" id="PF13244">
    <property type="entry name" value="MbhD"/>
    <property type="match status" value="1"/>
</dbReference>
<dbReference type="InterPro" id="IPR007182">
    <property type="entry name" value="MnhB"/>
</dbReference>
<feature type="region of interest" description="Disordered" evidence="10">
    <location>
        <begin position="996"/>
        <end position="1035"/>
    </location>
</feature>
<dbReference type="Pfam" id="PF00361">
    <property type="entry name" value="Proton_antipo_M"/>
    <property type="match status" value="1"/>
</dbReference>
<feature type="transmembrane region" description="Helical" evidence="11">
    <location>
        <begin position="357"/>
        <end position="376"/>
    </location>
</feature>
<keyword evidence="18" id="KW-1185">Reference proteome</keyword>
<evidence type="ECO:0000256" key="3">
    <source>
        <dbReference type="ARBA" id="ARBA00022449"/>
    </source>
</evidence>
<evidence type="ECO:0000256" key="5">
    <source>
        <dbReference type="ARBA" id="ARBA00022692"/>
    </source>
</evidence>
<feature type="transmembrane region" description="Helical" evidence="11">
    <location>
        <begin position="396"/>
        <end position="414"/>
    </location>
</feature>
<dbReference type="RefSeq" id="WP_310429176.1">
    <property type="nucleotide sequence ID" value="NZ_JAVDYC010000001.1"/>
</dbReference>
<dbReference type="InterPro" id="IPR046806">
    <property type="entry name" value="MrpA_C/MbhE"/>
</dbReference>
<dbReference type="Pfam" id="PF20501">
    <property type="entry name" value="MbhE"/>
    <property type="match status" value="1"/>
</dbReference>
<reference evidence="17 18" key="1">
    <citation type="submission" date="2023-07" db="EMBL/GenBank/DDBJ databases">
        <title>Sequencing the genomes of 1000 actinobacteria strains.</title>
        <authorList>
            <person name="Klenk H.-P."/>
        </authorList>
    </citation>
    <scope>NUCLEOTIDE SEQUENCE [LARGE SCALE GENOMIC DNA]</scope>
    <source>
        <strain evidence="17 18">DSM 44711</strain>
    </source>
</reference>
<feature type="transmembrane region" description="Helical" evidence="11">
    <location>
        <begin position="232"/>
        <end position="254"/>
    </location>
</feature>
<name>A0AAE4A0G5_9ACTN</name>
<evidence type="ECO:0000256" key="11">
    <source>
        <dbReference type="SAM" id="Phobius"/>
    </source>
</evidence>
<feature type="compositionally biased region" description="Polar residues" evidence="10">
    <location>
        <begin position="479"/>
        <end position="491"/>
    </location>
</feature>
<evidence type="ECO:0000256" key="8">
    <source>
        <dbReference type="ARBA" id="ARBA00023136"/>
    </source>
</evidence>
<evidence type="ECO:0000256" key="6">
    <source>
        <dbReference type="ARBA" id="ARBA00022989"/>
    </source>
</evidence>
<protein>
    <submittedName>
        <fullName evidence="17">Multicomponent Na+:H+ antiporter subunit A</fullName>
    </submittedName>
</protein>
<feature type="region of interest" description="Disordered" evidence="10">
    <location>
        <begin position="479"/>
        <end position="527"/>
    </location>
</feature>
<keyword evidence="8 11" id="KW-0472">Membrane</keyword>
<feature type="domain" description="MrpA C-terminal/MbhE" evidence="16">
    <location>
        <begin position="756"/>
        <end position="834"/>
    </location>
</feature>
<dbReference type="Pfam" id="PF00662">
    <property type="entry name" value="Proton_antipo_N"/>
    <property type="match status" value="1"/>
</dbReference>
<feature type="transmembrane region" description="Helical" evidence="11">
    <location>
        <begin position="532"/>
        <end position="553"/>
    </location>
</feature>
<evidence type="ECO:0000313" key="18">
    <source>
        <dbReference type="Proteomes" id="UP001183629"/>
    </source>
</evidence>
<gene>
    <name evidence="17" type="ORF">J2S44_008441</name>
</gene>
<dbReference type="GO" id="GO:0005886">
    <property type="term" value="C:plasma membrane"/>
    <property type="evidence" value="ECO:0007669"/>
    <property type="project" value="UniProtKB-SubCell"/>
</dbReference>
<comment type="subcellular location">
    <subcellularLocation>
        <location evidence="1">Cell membrane</location>
        <topology evidence="1">Multi-pass membrane protein</topology>
    </subcellularLocation>
    <subcellularLocation>
        <location evidence="9">Membrane</location>
        <topology evidence="9">Multi-pass membrane protein</topology>
    </subcellularLocation>
</comment>
<feature type="domain" description="NADH-Ubiquinone oxidoreductase (complex I) chain 5 N-terminal" evidence="13">
    <location>
        <begin position="58"/>
        <end position="101"/>
    </location>
</feature>
<feature type="transmembrane region" description="Helical" evidence="11">
    <location>
        <begin position="816"/>
        <end position="835"/>
    </location>
</feature>
<feature type="transmembrane region" description="Helical" evidence="11">
    <location>
        <begin position="893"/>
        <end position="913"/>
    </location>
</feature>
<evidence type="ECO:0000256" key="4">
    <source>
        <dbReference type="ARBA" id="ARBA00022475"/>
    </source>
</evidence>
<comment type="caution">
    <text evidence="17">The sequence shown here is derived from an EMBL/GenBank/DDBJ whole genome shotgun (WGS) entry which is preliminary data.</text>
</comment>
<feature type="transmembrane region" description="Helical" evidence="11">
    <location>
        <begin position="69"/>
        <end position="88"/>
    </location>
</feature>
<dbReference type="GO" id="GO:0006811">
    <property type="term" value="P:monoatomic ion transport"/>
    <property type="evidence" value="ECO:0007669"/>
    <property type="project" value="UniProtKB-KW"/>
</dbReference>
<feature type="transmembrane region" description="Helical" evidence="11">
    <location>
        <begin position="194"/>
        <end position="220"/>
    </location>
</feature>
<feature type="transmembrane region" description="Helical" evidence="11">
    <location>
        <begin position="760"/>
        <end position="784"/>
    </location>
</feature>
<feature type="domain" description="Na+/H+ antiporter MnhB subunit-related protein" evidence="14">
    <location>
        <begin position="866"/>
        <end position="989"/>
    </location>
</feature>
<feature type="transmembrane region" description="Helical" evidence="11">
    <location>
        <begin position="697"/>
        <end position="715"/>
    </location>
</feature>
<keyword evidence="7" id="KW-0406">Ion transport</keyword>
<dbReference type="InterPro" id="IPR001516">
    <property type="entry name" value="Proton_antipo_N"/>
</dbReference>
<dbReference type="InterPro" id="IPR050616">
    <property type="entry name" value="CPA3_Na-H_Antiporter_A"/>
</dbReference>
<feature type="transmembrane region" description="Helical" evidence="11">
    <location>
        <begin position="312"/>
        <end position="336"/>
    </location>
</feature>
<dbReference type="AlphaFoldDB" id="A0AAE4A0G5"/>
<keyword evidence="6 11" id="KW-1133">Transmembrane helix</keyword>
<feature type="transmembrane region" description="Helical" evidence="11">
    <location>
        <begin position="260"/>
        <end position="280"/>
    </location>
</feature>
<feature type="transmembrane region" description="Helical" evidence="11">
    <location>
        <begin position="287"/>
        <end position="306"/>
    </location>
</feature>
<feature type="compositionally biased region" description="Basic and acidic residues" evidence="10">
    <location>
        <begin position="1013"/>
        <end position="1035"/>
    </location>
</feature>
<feature type="transmembrane region" description="Helical" evidence="11">
    <location>
        <begin position="152"/>
        <end position="174"/>
    </location>
</feature>
<evidence type="ECO:0000256" key="1">
    <source>
        <dbReference type="ARBA" id="ARBA00004651"/>
    </source>
</evidence>
<dbReference type="EMBL" id="JAVDYC010000001">
    <property type="protein sequence ID" value="MDR7328191.1"/>
    <property type="molecule type" value="Genomic_DNA"/>
</dbReference>
<dbReference type="Proteomes" id="UP001183629">
    <property type="component" value="Unassembled WGS sequence"/>
</dbReference>
<dbReference type="PANTHER" id="PTHR43373:SF1">
    <property type="entry name" value="NA(+)_H(+) ANTIPORTER SUBUNIT A"/>
    <property type="match status" value="1"/>
</dbReference>
<dbReference type="PANTHER" id="PTHR43373">
    <property type="entry name" value="NA(+)/H(+) ANTIPORTER SUBUNIT"/>
    <property type="match status" value="1"/>
</dbReference>
<evidence type="ECO:0000259" key="13">
    <source>
        <dbReference type="Pfam" id="PF00662"/>
    </source>
</evidence>
<keyword evidence="5 9" id="KW-0812">Transmembrane</keyword>
<dbReference type="InterPro" id="IPR025383">
    <property type="entry name" value="MrpA_C/MbhD"/>
</dbReference>
<sequence length="1035" mass="105400">MLVLLVIHAVVAAVAPWLVRAIGGRGLYLVALAPASAAVWAATRTGRRTAETIEWIPQLGLDLAFRLDALSWLLVLLVGGVGALVLAYSAHYFDDRAEQARHAGLLVAFAGAMLGLVLADDLLLLYVFWELTSVLSYLLIASDPGRRAARRAAMQALLVTTLGGLAMLVGIVMLGAGAGTHRWSQLAQDPPAGAWGTTAVVLILAGALAKSAILPFGAWLPAAMAAPTPVSAYLHAAAMVKAGVFLVALLAPAFAGVLAWQLLTVGAGLATTLLAGLAALRQYDLKLLLAYGTVSQLGLLVAVLGAGTRAAALAGLTLLLAHALFKSALFLTVGAVDHATGTRDLRGLSGVGRRLPVLAIAATLAAASMAGVPPLLGFLGKEAMFAAFATGEPADTLALVAMVAGATLTVAYSLRFLWGAFATKPTAVGTELATAGGTIPAVTKPAASGGTTPAVTGPAVDDGTALAVNDGTASAVNDGTASAVNDGTTPAVTRPAATGGIGRTGPAARSGTATTAPAGAGGEHFHPPGPGLLAAPVLLALAGLAGGLAAPVVERGLVAYPRGLAGVEVHLALWHGLSLPLGLSVLAIVAGAGLFRLTRDRIHAPGRISAGAWVYERALRGVDRLSVELTGATQRGSLPAYLGVILVVLVVIAGTALVAGAPWPTGYRVWDTPLQAVAGVAIVAAAIGAVRAQRRLAAFVLAGVAGYAVSVLFILHGAPDLALTQALVETASIVMAVLVLRRLPAKFSERPLRVSRHWRIVLGVAVGLAAAGMAFVAGGGRVAAPISEGFPELSVSYGGGTNIVNVILVDIRAWDTMGEISVLVVAATGVASLIFQRTSALRRRAETPTPKRPPPAVWTGKEDSVILQVVTRLIFHTIVLFSVYLLLSGHNAPGGGFAGGLVAALALTVRYLAGGRRELNRAAPVDAGAVLGTGLLIAVGTGVTAMFLGGQVLQTAIVDVHAPVLGDLHVATSTIFDVGVYLIVIGLVLDILRSLGAEPQGGPDESPPEDEPDQRQDRDQDRDRDQDQDREKVTA</sequence>
<feature type="transmembrane region" description="Helical" evidence="11">
    <location>
        <begin position="673"/>
        <end position="690"/>
    </location>
</feature>
<evidence type="ECO:0000256" key="10">
    <source>
        <dbReference type="SAM" id="MobiDB-lite"/>
    </source>
</evidence>
<feature type="transmembrane region" description="Helical" evidence="11">
    <location>
        <begin position="968"/>
        <end position="989"/>
    </location>
</feature>
<evidence type="ECO:0000256" key="7">
    <source>
        <dbReference type="ARBA" id="ARBA00023065"/>
    </source>
</evidence>
<feature type="compositionally biased region" description="Low complexity" evidence="10">
    <location>
        <begin position="504"/>
        <end position="518"/>
    </location>
</feature>
<feature type="transmembrane region" description="Helical" evidence="11">
    <location>
        <begin position="721"/>
        <end position="740"/>
    </location>
</feature>
<dbReference type="Pfam" id="PF04039">
    <property type="entry name" value="MnhB"/>
    <property type="match status" value="1"/>
</dbReference>
<keyword evidence="2" id="KW-0813">Transport</keyword>
<evidence type="ECO:0000256" key="2">
    <source>
        <dbReference type="ARBA" id="ARBA00022448"/>
    </source>
</evidence>
<feature type="transmembrane region" description="Helical" evidence="11">
    <location>
        <begin position="869"/>
        <end position="887"/>
    </location>
</feature>
<proteinExistence type="predicted"/>
<dbReference type="GO" id="GO:0015297">
    <property type="term" value="F:antiporter activity"/>
    <property type="evidence" value="ECO:0007669"/>
    <property type="project" value="UniProtKB-KW"/>
</dbReference>
<feature type="transmembrane region" description="Helical" evidence="11">
    <location>
        <begin position="640"/>
        <end position="661"/>
    </location>
</feature>
<evidence type="ECO:0000256" key="9">
    <source>
        <dbReference type="RuleBase" id="RU000320"/>
    </source>
</evidence>
<evidence type="ECO:0000313" key="17">
    <source>
        <dbReference type="EMBL" id="MDR7328191.1"/>
    </source>
</evidence>
<feature type="transmembrane region" description="Helical" evidence="11">
    <location>
        <begin position="573"/>
        <end position="595"/>
    </location>
</feature>
<dbReference type="InterPro" id="IPR001750">
    <property type="entry name" value="ND/Mrp_TM"/>
</dbReference>
<evidence type="ECO:0000259" key="16">
    <source>
        <dbReference type="Pfam" id="PF20501"/>
    </source>
</evidence>
<feature type="domain" description="MrpA C-terminal/MbhD" evidence="15">
    <location>
        <begin position="681"/>
        <end position="744"/>
    </location>
</feature>